<dbReference type="EMBL" id="SLXT01000014">
    <property type="protein sequence ID" value="TCP63909.1"/>
    <property type="molecule type" value="Genomic_DNA"/>
</dbReference>
<dbReference type="NCBIfam" id="NF046065">
    <property type="entry name" value="MtxRegRemB"/>
    <property type="match status" value="1"/>
</dbReference>
<keyword evidence="2" id="KW-1185">Reference proteome</keyword>
<comment type="caution">
    <text evidence="1">The sequence shown here is derived from an EMBL/GenBank/DDBJ whole genome shotgun (WGS) entry which is preliminary data.</text>
</comment>
<sequence>MFLHLGSDVVVPKDDIVVIIDLESAAQANTTQEFIKSFDQSGKVKNIAETGKEKSFIVTRHRAYISPISSMTLMKRGNNIVTMLKAMDEGR</sequence>
<dbReference type="OrthoDB" id="9811390at2"/>
<dbReference type="Pfam" id="PF04025">
    <property type="entry name" value="RemA-like"/>
    <property type="match status" value="1"/>
</dbReference>
<proteinExistence type="predicted"/>
<gene>
    <name evidence="1" type="ORF">EDD73_11457</name>
</gene>
<dbReference type="Proteomes" id="UP000294813">
    <property type="component" value="Unassembled WGS sequence"/>
</dbReference>
<name>A0A4R2RML3_9FIRM</name>
<dbReference type="AlphaFoldDB" id="A0A4R2RML3"/>
<accession>A0A4R2RML3</accession>
<evidence type="ECO:0000313" key="1">
    <source>
        <dbReference type="EMBL" id="TCP63909.1"/>
    </source>
</evidence>
<reference evidence="1 2" key="1">
    <citation type="submission" date="2019-03" db="EMBL/GenBank/DDBJ databases">
        <title>Genomic Encyclopedia of Type Strains, Phase IV (KMG-IV): sequencing the most valuable type-strain genomes for metagenomic binning, comparative biology and taxonomic classification.</title>
        <authorList>
            <person name="Goeker M."/>
        </authorList>
    </citation>
    <scope>NUCLEOTIDE SEQUENCE [LARGE SCALE GENOMIC DNA]</scope>
    <source>
        <strain evidence="1 2">DSM 11170</strain>
    </source>
</reference>
<dbReference type="RefSeq" id="WP_131919409.1">
    <property type="nucleotide sequence ID" value="NZ_JAOQNU010000013.1"/>
</dbReference>
<organism evidence="1 2">
    <name type="scientific">Heliophilum fasciatum</name>
    <dbReference type="NCBI Taxonomy" id="35700"/>
    <lineage>
        <taxon>Bacteria</taxon>
        <taxon>Bacillati</taxon>
        <taxon>Bacillota</taxon>
        <taxon>Clostridia</taxon>
        <taxon>Eubacteriales</taxon>
        <taxon>Heliobacteriaceae</taxon>
        <taxon>Heliophilum</taxon>
    </lineage>
</organism>
<protein>
    <submittedName>
        <fullName evidence="1">Uncharacterized protein DUF370</fullName>
    </submittedName>
</protein>
<dbReference type="InterPro" id="IPR007169">
    <property type="entry name" value="RemA-like"/>
</dbReference>
<evidence type="ECO:0000313" key="2">
    <source>
        <dbReference type="Proteomes" id="UP000294813"/>
    </source>
</evidence>